<feature type="transmembrane region" description="Helical" evidence="1">
    <location>
        <begin position="126"/>
        <end position="151"/>
    </location>
</feature>
<proteinExistence type="predicted"/>
<evidence type="ECO:0000313" key="3">
    <source>
        <dbReference type="Proteomes" id="UP000230551"/>
    </source>
</evidence>
<evidence type="ECO:0000313" key="2">
    <source>
        <dbReference type="EMBL" id="PIB76317.1"/>
    </source>
</evidence>
<keyword evidence="1" id="KW-1133">Transmembrane helix</keyword>
<evidence type="ECO:0000256" key="1">
    <source>
        <dbReference type="SAM" id="Phobius"/>
    </source>
</evidence>
<dbReference type="AlphaFoldDB" id="A0A2G5PDC2"/>
<name>A0A2G5PDC2_9MYCO</name>
<keyword evidence="1" id="KW-0472">Membrane</keyword>
<dbReference type="Proteomes" id="UP000230551">
    <property type="component" value="Unassembled WGS sequence"/>
</dbReference>
<protein>
    <submittedName>
        <fullName evidence="2">Uncharacterized protein</fullName>
    </submittedName>
</protein>
<dbReference type="OrthoDB" id="4639451at2"/>
<organism evidence="2 3">
    <name type="scientific">Mycolicibacterium brumae</name>
    <dbReference type="NCBI Taxonomy" id="85968"/>
    <lineage>
        <taxon>Bacteria</taxon>
        <taxon>Bacillati</taxon>
        <taxon>Actinomycetota</taxon>
        <taxon>Actinomycetes</taxon>
        <taxon>Mycobacteriales</taxon>
        <taxon>Mycobacteriaceae</taxon>
        <taxon>Mycolicibacterium</taxon>
    </lineage>
</organism>
<accession>A0A2G5PDC2</accession>
<comment type="caution">
    <text evidence="2">The sequence shown here is derived from an EMBL/GenBank/DDBJ whole genome shotgun (WGS) entry which is preliminary data.</text>
</comment>
<keyword evidence="1" id="KW-0812">Transmembrane</keyword>
<gene>
    <name evidence="2" type="ORF">CQY22_006265</name>
</gene>
<keyword evidence="3" id="KW-1185">Reference proteome</keyword>
<sequence length="190" mass="21162">MTVPPAPQQIPARPADVPVFQIKATKHTGAMILWHSRSVTVNAPYNHCMQELSDAQTWCTLMGWWSPVSLVMNPITMAGNARQRKELHRQAGEAQAYSQWWVDNYGQHDPSVQVWVAPEYRPPRRWWLWIPIGLFCLIAMLMLVVIVIGLISGAGKDKSKGASSYESMPAPVAQIWDGPAPAPPTVVRLG</sequence>
<dbReference type="EMBL" id="PDCN02000005">
    <property type="protein sequence ID" value="PIB76317.1"/>
    <property type="molecule type" value="Genomic_DNA"/>
</dbReference>
<reference evidence="2 3" key="1">
    <citation type="journal article" date="2017" name="Infect. Genet. Evol.">
        <title>The new phylogeny of the genus Mycobacterium: The old and the news.</title>
        <authorList>
            <person name="Tortoli E."/>
            <person name="Fedrizzi T."/>
            <person name="Meehan C.J."/>
            <person name="Trovato A."/>
            <person name="Grottola A."/>
            <person name="Giacobazzi E."/>
            <person name="Serpini G.F."/>
            <person name="Tagliazucchi S."/>
            <person name="Fabio A."/>
            <person name="Bettua C."/>
            <person name="Bertorelli R."/>
            <person name="Frascaro F."/>
            <person name="De Sanctis V."/>
            <person name="Pecorari M."/>
            <person name="Jousson O."/>
            <person name="Segata N."/>
            <person name="Cirillo D.M."/>
        </authorList>
    </citation>
    <scope>NUCLEOTIDE SEQUENCE [LARGE SCALE GENOMIC DNA]</scope>
    <source>
        <strain evidence="2 3">CIP1034565</strain>
    </source>
</reference>
<dbReference type="RefSeq" id="WP_090587239.1">
    <property type="nucleotide sequence ID" value="NZ_CP104302.1"/>
</dbReference>